<evidence type="ECO:0000256" key="2">
    <source>
        <dbReference type="ARBA" id="ARBA00023002"/>
    </source>
</evidence>
<dbReference type="PANTHER" id="PTHR10209">
    <property type="entry name" value="OXIDOREDUCTASE, 2OG-FE II OXYGENASE FAMILY PROTEIN"/>
    <property type="match status" value="1"/>
</dbReference>
<evidence type="ECO:0000259" key="4">
    <source>
        <dbReference type="Pfam" id="PF14226"/>
    </source>
</evidence>
<dbReference type="GO" id="GO:0046872">
    <property type="term" value="F:metal ion binding"/>
    <property type="evidence" value="ECO:0007669"/>
    <property type="project" value="UniProtKB-KW"/>
</dbReference>
<dbReference type="SUPFAM" id="SSF51197">
    <property type="entry name" value="Clavaminate synthase-like"/>
    <property type="match status" value="1"/>
</dbReference>
<organism evidence="5 6">
    <name type="scientific">Tripterygium wilfordii</name>
    <name type="common">Thunder God vine</name>
    <dbReference type="NCBI Taxonomy" id="458696"/>
    <lineage>
        <taxon>Eukaryota</taxon>
        <taxon>Viridiplantae</taxon>
        <taxon>Streptophyta</taxon>
        <taxon>Embryophyta</taxon>
        <taxon>Tracheophyta</taxon>
        <taxon>Spermatophyta</taxon>
        <taxon>Magnoliopsida</taxon>
        <taxon>eudicotyledons</taxon>
        <taxon>Gunneridae</taxon>
        <taxon>Pentapetalae</taxon>
        <taxon>rosids</taxon>
        <taxon>fabids</taxon>
        <taxon>Celastrales</taxon>
        <taxon>Celastraceae</taxon>
        <taxon>Tripterygium</taxon>
    </lineage>
</organism>
<name>A0A7J7CUG0_TRIWF</name>
<dbReference type="InterPro" id="IPR027443">
    <property type="entry name" value="IPNS-like_sf"/>
</dbReference>
<evidence type="ECO:0000313" key="5">
    <source>
        <dbReference type="EMBL" id="KAF5737762.1"/>
    </source>
</evidence>
<dbReference type="AlphaFoldDB" id="A0A7J7CUG0"/>
<dbReference type="InParanoid" id="A0A7J7CUG0"/>
<dbReference type="InterPro" id="IPR026992">
    <property type="entry name" value="DIOX_N"/>
</dbReference>
<keyword evidence="6" id="KW-1185">Reference proteome</keyword>
<keyword evidence="1" id="KW-0479">Metal-binding</keyword>
<proteinExistence type="predicted"/>
<sequence>MHTMTLPVPYYSLYFNKKAKSLAVAEAYTNQSKESKQRTFTQYMATAAPTPAAMATASQTPPFDHLKAIKAFEDTKMGVKGLVDSGITSIPPFFIFPPQTLSDLKPNPSARPDVNGIPTVDLSEKRPSVVSQIARACRELGFIQIVNHGIPLEVMDQTIEAVKGFHEQPPEMKAPLYGRSPGTGVNFFSNVDLFQSKAASWRDTLQVRLGPDPAPAVSHLPEICRNEIVEWNLAVKKLGEHLMELLCEGLGLDKGRLKEMMFLESRVMILSNDEYKSVEHRVLANPCREPRTSVGVFFNSINRDGLFGPFPELTSPEKPAVYRQFVYMDYLQRFFTKELDGRSLKDFYRLKDTELV</sequence>
<accession>A0A7J7CUG0</accession>
<gene>
    <name evidence="5" type="ORF">HS088_TW13G00652</name>
</gene>
<dbReference type="GO" id="GO:0016491">
    <property type="term" value="F:oxidoreductase activity"/>
    <property type="evidence" value="ECO:0007669"/>
    <property type="project" value="UniProtKB-KW"/>
</dbReference>
<reference evidence="5 6" key="1">
    <citation type="journal article" date="2020" name="Nat. Commun.">
        <title>Genome of Tripterygium wilfordii and identification of cytochrome P450 involved in triptolide biosynthesis.</title>
        <authorList>
            <person name="Tu L."/>
            <person name="Su P."/>
            <person name="Zhang Z."/>
            <person name="Gao L."/>
            <person name="Wang J."/>
            <person name="Hu T."/>
            <person name="Zhou J."/>
            <person name="Zhang Y."/>
            <person name="Zhao Y."/>
            <person name="Liu Y."/>
            <person name="Song Y."/>
            <person name="Tong Y."/>
            <person name="Lu Y."/>
            <person name="Yang J."/>
            <person name="Xu C."/>
            <person name="Jia M."/>
            <person name="Peters R.J."/>
            <person name="Huang L."/>
            <person name="Gao W."/>
        </authorList>
    </citation>
    <scope>NUCLEOTIDE SEQUENCE [LARGE SCALE GENOMIC DNA]</scope>
    <source>
        <strain evidence="6">cv. XIE 37</strain>
        <tissue evidence="5">Leaf</tissue>
    </source>
</reference>
<evidence type="ECO:0000256" key="3">
    <source>
        <dbReference type="ARBA" id="ARBA00023004"/>
    </source>
</evidence>
<dbReference type="Proteomes" id="UP000593562">
    <property type="component" value="Unassembled WGS sequence"/>
</dbReference>
<dbReference type="Pfam" id="PF14226">
    <property type="entry name" value="DIOX_N"/>
    <property type="match status" value="1"/>
</dbReference>
<keyword evidence="3" id="KW-0408">Iron</keyword>
<evidence type="ECO:0000313" key="6">
    <source>
        <dbReference type="Proteomes" id="UP000593562"/>
    </source>
</evidence>
<protein>
    <recommendedName>
        <fullName evidence="4">Non-haem dioxygenase N-terminal domain-containing protein</fullName>
    </recommendedName>
</protein>
<keyword evidence="2" id="KW-0560">Oxidoreductase</keyword>
<evidence type="ECO:0000256" key="1">
    <source>
        <dbReference type="ARBA" id="ARBA00022723"/>
    </source>
</evidence>
<comment type="caution">
    <text evidence="5">The sequence shown here is derived from an EMBL/GenBank/DDBJ whole genome shotgun (WGS) entry which is preliminary data.</text>
</comment>
<feature type="domain" description="Non-haem dioxygenase N-terminal" evidence="4">
    <location>
        <begin position="117"/>
        <end position="210"/>
    </location>
</feature>
<dbReference type="PANTHER" id="PTHR10209:SF751">
    <property type="entry name" value="OS06G0255100 PROTEIN"/>
    <property type="match status" value="1"/>
</dbReference>
<dbReference type="Gene3D" id="2.60.120.330">
    <property type="entry name" value="B-lactam Antibiotic, Isopenicillin N Synthase, Chain"/>
    <property type="match status" value="2"/>
</dbReference>
<dbReference type="EMBL" id="JAAARO010000013">
    <property type="protein sequence ID" value="KAF5737762.1"/>
    <property type="molecule type" value="Genomic_DNA"/>
</dbReference>